<keyword evidence="3" id="KW-1185">Reference proteome</keyword>
<dbReference type="EMBL" id="BAAAIZ010000046">
    <property type="protein sequence ID" value="GAA1426069.1"/>
    <property type="molecule type" value="Genomic_DNA"/>
</dbReference>
<accession>A0ABN1YZL5</accession>
<organism evidence="2 3">
    <name type="scientific">Streptomyces thermospinosisporus</name>
    <dbReference type="NCBI Taxonomy" id="161482"/>
    <lineage>
        <taxon>Bacteria</taxon>
        <taxon>Bacillati</taxon>
        <taxon>Actinomycetota</taxon>
        <taxon>Actinomycetes</taxon>
        <taxon>Kitasatosporales</taxon>
        <taxon>Streptomycetaceae</taxon>
        <taxon>Streptomyces</taxon>
    </lineage>
</organism>
<dbReference type="InterPro" id="IPR043917">
    <property type="entry name" value="DUF5753"/>
</dbReference>
<sequence>MFLRRTGGVAVTRELIDHVLNLAQLRNVTIQVMPLVRASHAGLHGPIRLLETPENKWFVYNEGQASGHLITDSKAISVLQRRYARMRSQALTILDSMSLLQRMRGDL</sequence>
<feature type="domain" description="DUF5753" evidence="1">
    <location>
        <begin position="3"/>
        <end position="102"/>
    </location>
</feature>
<gene>
    <name evidence="2" type="ORF">GCM10009601_34170</name>
</gene>
<evidence type="ECO:0000313" key="3">
    <source>
        <dbReference type="Proteomes" id="UP001500973"/>
    </source>
</evidence>
<dbReference type="Pfam" id="PF19054">
    <property type="entry name" value="DUF5753"/>
    <property type="match status" value="1"/>
</dbReference>
<protein>
    <recommendedName>
        <fullName evidence="1">DUF5753 domain-containing protein</fullName>
    </recommendedName>
</protein>
<proteinExistence type="predicted"/>
<reference evidence="2 3" key="1">
    <citation type="journal article" date="2019" name="Int. J. Syst. Evol. Microbiol.">
        <title>The Global Catalogue of Microorganisms (GCM) 10K type strain sequencing project: providing services to taxonomists for standard genome sequencing and annotation.</title>
        <authorList>
            <consortium name="The Broad Institute Genomics Platform"/>
            <consortium name="The Broad Institute Genome Sequencing Center for Infectious Disease"/>
            <person name="Wu L."/>
            <person name="Ma J."/>
        </authorList>
    </citation>
    <scope>NUCLEOTIDE SEQUENCE [LARGE SCALE GENOMIC DNA]</scope>
    <source>
        <strain evidence="2 3">JCM 11756</strain>
    </source>
</reference>
<dbReference type="Proteomes" id="UP001500973">
    <property type="component" value="Unassembled WGS sequence"/>
</dbReference>
<name>A0ABN1YZL5_9ACTN</name>
<evidence type="ECO:0000313" key="2">
    <source>
        <dbReference type="EMBL" id="GAA1426069.1"/>
    </source>
</evidence>
<comment type="caution">
    <text evidence="2">The sequence shown here is derived from an EMBL/GenBank/DDBJ whole genome shotgun (WGS) entry which is preliminary data.</text>
</comment>
<evidence type="ECO:0000259" key="1">
    <source>
        <dbReference type="Pfam" id="PF19054"/>
    </source>
</evidence>